<gene>
    <name evidence="2" type="ORF">POCTA_138.1.T0900172</name>
</gene>
<protein>
    <submittedName>
        <fullName evidence="2">Uncharacterized protein</fullName>
    </submittedName>
</protein>
<feature type="compositionally biased region" description="Basic and acidic residues" evidence="1">
    <location>
        <begin position="1"/>
        <end position="10"/>
    </location>
</feature>
<evidence type="ECO:0000256" key="1">
    <source>
        <dbReference type="SAM" id="MobiDB-lite"/>
    </source>
</evidence>
<organism evidence="2 3">
    <name type="scientific">Paramecium octaurelia</name>
    <dbReference type="NCBI Taxonomy" id="43137"/>
    <lineage>
        <taxon>Eukaryota</taxon>
        <taxon>Sar</taxon>
        <taxon>Alveolata</taxon>
        <taxon>Ciliophora</taxon>
        <taxon>Intramacronucleata</taxon>
        <taxon>Oligohymenophorea</taxon>
        <taxon>Peniculida</taxon>
        <taxon>Parameciidae</taxon>
        <taxon>Paramecium</taxon>
    </lineage>
</organism>
<reference evidence="2" key="1">
    <citation type="submission" date="2021-01" db="EMBL/GenBank/DDBJ databases">
        <authorList>
            <consortium name="Genoscope - CEA"/>
            <person name="William W."/>
        </authorList>
    </citation>
    <scope>NUCLEOTIDE SEQUENCE</scope>
</reference>
<accession>A0A8S1WPJ3</accession>
<feature type="region of interest" description="Disordered" evidence="1">
    <location>
        <begin position="1"/>
        <end position="22"/>
    </location>
</feature>
<keyword evidence="3" id="KW-1185">Reference proteome</keyword>
<name>A0A8S1WPJ3_PAROT</name>
<dbReference type="EMBL" id="CAJJDP010000089">
    <property type="protein sequence ID" value="CAD8187596.1"/>
    <property type="molecule type" value="Genomic_DNA"/>
</dbReference>
<evidence type="ECO:0000313" key="3">
    <source>
        <dbReference type="Proteomes" id="UP000683925"/>
    </source>
</evidence>
<dbReference type="Proteomes" id="UP000683925">
    <property type="component" value="Unassembled WGS sequence"/>
</dbReference>
<evidence type="ECO:0000313" key="2">
    <source>
        <dbReference type="EMBL" id="CAD8187596.1"/>
    </source>
</evidence>
<dbReference type="AlphaFoldDB" id="A0A8S1WPJ3"/>
<feature type="compositionally biased region" description="Polar residues" evidence="1">
    <location>
        <begin position="12"/>
        <end position="22"/>
    </location>
</feature>
<comment type="caution">
    <text evidence="2">The sequence shown here is derived from an EMBL/GenBank/DDBJ whole genome shotgun (WGS) entry which is preliminary data.</text>
</comment>
<proteinExistence type="predicted"/>
<sequence length="52" mass="6094">MMTSREDFTKRNMPNSPLSKNLSPQKMMFCIKVKNSEILSAQLNLFLNQFKI</sequence>